<dbReference type="SUPFAM" id="SSF51735">
    <property type="entry name" value="NAD(P)-binding Rossmann-fold domains"/>
    <property type="match status" value="1"/>
</dbReference>
<evidence type="ECO:0000256" key="2">
    <source>
        <dbReference type="ARBA" id="ARBA00023002"/>
    </source>
</evidence>
<dbReference type="SUPFAM" id="SSF52283">
    <property type="entry name" value="Formate/glycerate dehydrogenase catalytic domain-like"/>
    <property type="match status" value="1"/>
</dbReference>
<keyword evidence="2 4" id="KW-0560">Oxidoreductase</keyword>
<dbReference type="FunFam" id="3.40.50.720:FF:000203">
    <property type="entry name" value="D-3-phosphoglycerate dehydrogenase (SerA)"/>
    <property type="match status" value="1"/>
</dbReference>
<dbReference type="Proteomes" id="UP000214603">
    <property type="component" value="Unassembled WGS sequence"/>
</dbReference>
<dbReference type="AlphaFoldDB" id="A0A225MD43"/>
<evidence type="ECO:0000256" key="3">
    <source>
        <dbReference type="ARBA" id="ARBA00023027"/>
    </source>
</evidence>
<dbReference type="InterPro" id="IPR029753">
    <property type="entry name" value="D-isomer_DH_CS"/>
</dbReference>
<keyword evidence="8" id="KW-1185">Reference proteome</keyword>
<keyword evidence="3" id="KW-0520">NAD</keyword>
<proteinExistence type="inferred from homology"/>
<name>A0A225MD43_9BURK</name>
<dbReference type="EMBL" id="NJIH01000009">
    <property type="protein sequence ID" value="OWT57491.1"/>
    <property type="molecule type" value="Genomic_DNA"/>
</dbReference>
<accession>A0A225MD43</accession>
<feature type="domain" description="D-isomer specific 2-hydroxyacid dehydrogenase catalytic" evidence="5">
    <location>
        <begin position="5"/>
        <end position="317"/>
    </location>
</feature>
<protein>
    <submittedName>
        <fullName evidence="7">Hydroxyacid dehydrogenase</fullName>
    </submittedName>
</protein>
<dbReference type="Pfam" id="PF00389">
    <property type="entry name" value="2-Hacid_dh"/>
    <property type="match status" value="1"/>
</dbReference>
<evidence type="ECO:0000256" key="1">
    <source>
        <dbReference type="ARBA" id="ARBA00005854"/>
    </source>
</evidence>
<dbReference type="RefSeq" id="WP_088604495.1">
    <property type="nucleotide sequence ID" value="NZ_NJIH01000009.1"/>
</dbReference>
<evidence type="ECO:0000313" key="8">
    <source>
        <dbReference type="Proteomes" id="UP000214603"/>
    </source>
</evidence>
<dbReference type="GO" id="GO:0016618">
    <property type="term" value="F:hydroxypyruvate reductase [NAD(P)H] activity"/>
    <property type="evidence" value="ECO:0007669"/>
    <property type="project" value="TreeGrafter"/>
</dbReference>
<comment type="similarity">
    <text evidence="1 4">Belongs to the D-isomer specific 2-hydroxyacid dehydrogenase family.</text>
</comment>
<dbReference type="GO" id="GO:0005829">
    <property type="term" value="C:cytosol"/>
    <property type="evidence" value="ECO:0007669"/>
    <property type="project" value="TreeGrafter"/>
</dbReference>
<dbReference type="InterPro" id="IPR006140">
    <property type="entry name" value="D-isomer_DH_NAD-bd"/>
</dbReference>
<evidence type="ECO:0000256" key="4">
    <source>
        <dbReference type="RuleBase" id="RU003719"/>
    </source>
</evidence>
<evidence type="ECO:0000313" key="7">
    <source>
        <dbReference type="EMBL" id="OWT57491.1"/>
    </source>
</evidence>
<comment type="caution">
    <text evidence="7">The sequence shown here is derived from an EMBL/GenBank/DDBJ whole genome shotgun (WGS) entry which is preliminary data.</text>
</comment>
<dbReference type="Pfam" id="PF02826">
    <property type="entry name" value="2-Hacid_dh_C"/>
    <property type="match status" value="1"/>
</dbReference>
<dbReference type="OrthoDB" id="9805416at2"/>
<dbReference type="Gene3D" id="3.40.50.720">
    <property type="entry name" value="NAD(P)-binding Rossmann-like Domain"/>
    <property type="match status" value="2"/>
</dbReference>
<dbReference type="PROSITE" id="PS00671">
    <property type="entry name" value="D_2_HYDROXYACID_DH_3"/>
    <property type="match status" value="1"/>
</dbReference>
<dbReference type="InterPro" id="IPR036291">
    <property type="entry name" value="NAD(P)-bd_dom_sf"/>
</dbReference>
<dbReference type="InterPro" id="IPR050223">
    <property type="entry name" value="D-isomer_2-hydroxyacid_DH"/>
</dbReference>
<sequence length="327" mass="35088">MLPKVVLTDPIHAKAQAILAEAAQVVILSPKLDAAKAMSELRNELRDAQGLIVRRLLPRDLLDGPNALLGIVRHGVGLDFIPVDSATRQGVPVANTPAVNANAVAEYAITAMLESARRFRFFDTQVRQDNWDARKNAAAETFELRGRTLGIVGFGAIGARIAQIAAAGFGMHIAACTRSPSRLPQGVCAMALKQLFAHCDFIVLACPLTEQTRGMINRNVFTQAKPGLVLVNVSRGAVIDEVDLVEALETGLIGGAALDVFATQPLPMNSELRKHPRVALTPHLAGITQDAELAMGVMAVETQMALIRGERPGNIVNPECYTDKEIQ</sequence>
<dbReference type="InterPro" id="IPR006139">
    <property type="entry name" value="D-isomer_2_OHA_DH_cat_dom"/>
</dbReference>
<evidence type="ECO:0000259" key="6">
    <source>
        <dbReference type="Pfam" id="PF02826"/>
    </source>
</evidence>
<organism evidence="7 8">
    <name type="scientific">Candidimonas nitroreducens</name>
    <dbReference type="NCBI Taxonomy" id="683354"/>
    <lineage>
        <taxon>Bacteria</taxon>
        <taxon>Pseudomonadati</taxon>
        <taxon>Pseudomonadota</taxon>
        <taxon>Betaproteobacteria</taxon>
        <taxon>Burkholderiales</taxon>
        <taxon>Alcaligenaceae</taxon>
        <taxon>Candidimonas</taxon>
    </lineage>
</organism>
<feature type="domain" description="D-isomer specific 2-hydroxyacid dehydrogenase NAD-binding" evidence="6">
    <location>
        <begin position="110"/>
        <end position="285"/>
    </location>
</feature>
<evidence type="ECO:0000259" key="5">
    <source>
        <dbReference type="Pfam" id="PF00389"/>
    </source>
</evidence>
<gene>
    <name evidence="7" type="ORF">CEY11_16420</name>
</gene>
<dbReference type="GO" id="GO:0030267">
    <property type="term" value="F:glyoxylate reductase (NADPH) activity"/>
    <property type="evidence" value="ECO:0007669"/>
    <property type="project" value="TreeGrafter"/>
</dbReference>
<dbReference type="PANTHER" id="PTHR10996">
    <property type="entry name" value="2-HYDROXYACID DEHYDROGENASE-RELATED"/>
    <property type="match status" value="1"/>
</dbReference>
<reference evidence="8" key="1">
    <citation type="submission" date="2017-06" db="EMBL/GenBank/DDBJ databases">
        <title>Herbaspirillum phytohormonus sp. nov., isolated from the root nodule of Robinia pseudoacacia in lead-zinc mine.</title>
        <authorList>
            <person name="Fan M."/>
            <person name="Lin Y."/>
        </authorList>
    </citation>
    <scope>NUCLEOTIDE SEQUENCE [LARGE SCALE GENOMIC DNA]</scope>
    <source>
        <strain evidence="8">SC-089</strain>
    </source>
</reference>
<dbReference type="PANTHER" id="PTHR10996:SF178">
    <property type="entry name" value="2-HYDROXYACID DEHYDROGENASE YGL185C-RELATED"/>
    <property type="match status" value="1"/>
</dbReference>
<dbReference type="GO" id="GO:0051287">
    <property type="term" value="F:NAD binding"/>
    <property type="evidence" value="ECO:0007669"/>
    <property type="project" value="InterPro"/>
</dbReference>
<dbReference type="CDD" id="cd12173">
    <property type="entry name" value="PGDH_4"/>
    <property type="match status" value="1"/>
</dbReference>